<organism evidence="1">
    <name type="scientific">marine sediment metagenome</name>
    <dbReference type="NCBI Taxonomy" id="412755"/>
    <lineage>
        <taxon>unclassified sequences</taxon>
        <taxon>metagenomes</taxon>
        <taxon>ecological metagenomes</taxon>
    </lineage>
</organism>
<dbReference type="Gene3D" id="3.40.50.11190">
    <property type="match status" value="1"/>
</dbReference>
<reference evidence="1" key="1">
    <citation type="journal article" date="2015" name="Nature">
        <title>Complex archaea that bridge the gap between prokaryotes and eukaryotes.</title>
        <authorList>
            <person name="Spang A."/>
            <person name="Saw J.H."/>
            <person name="Jorgensen S.L."/>
            <person name="Zaremba-Niedzwiedzka K."/>
            <person name="Martijn J."/>
            <person name="Lind A.E."/>
            <person name="van Eijk R."/>
            <person name="Schleper C."/>
            <person name="Guy L."/>
            <person name="Ettema T.J."/>
        </authorList>
    </citation>
    <scope>NUCLEOTIDE SEQUENCE</scope>
</reference>
<protein>
    <recommendedName>
        <fullName evidence="2">UspA domain-containing protein</fullName>
    </recommendedName>
</protein>
<sequence length="144" mass="16232">MSNKRLLFIPVSSPEGIGEYMRSLLLAQSLKAELTDSLDIHFILNKHTSYAKDCPFEATLLEHSATKELDSVCDFIEQFKPDVVVFDCAGRAGHMKAAKKVGAKVIFISQHAKKRAKGLKLNRINLIDTHWVVQSDYCIEPLTW</sequence>
<comment type="caution">
    <text evidence="1">The sequence shown here is derived from an EMBL/GenBank/DDBJ whole genome shotgun (WGS) entry which is preliminary data.</text>
</comment>
<gene>
    <name evidence="1" type="ORF">LCGC14_1686890</name>
</gene>
<dbReference type="EMBL" id="LAZR01014698">
    <property type="protein sequence ID" value="KKM16332.1"/>
    <property type="molecule type" value="Genomic_DNA"/>
</dbReference>
<feature type="non-terminal residue" evidence="1">
    <location>
        <position position="144"/>
    </location>
</feature>
<dbReference type="AlphaFoldDB" id="A0A0F9HMC6"/>
<name>A0A0F9HMC6_9ZZZZ</name>
<evidence type="ECO:0008006" key="2">
    <source>
        <dbReference type="Google" id="ProtNLM"/>
    </source>
</evidence>
<proteinExistence type="predicted"/>
<accession>A0A0F9HMC6</accession>
<evidence type="ECO:0000313" key="1">
    <source>
        <dbReference type="EMBL" id="KKM16332.1"/>
    </source>
</evidence>